<comment type="caution">
    <text evidence="1">The sequence shown here is derived from an EMBL/GenBank/DDBJ whole genome shotgun (WGS) entry which is preliminary data.</text>
</comment>
<dbReference type="AlphaFoldDB" id="A0ABD5Y396"/>
<dbReference type="GeneID" id="78822136"/>
<dbReference type="PANTHER" id="PTHR33252:SF2">
    <property type="entry name" value="TRANSPOSASE IS4-LIKE DOMAIN-CONTAINING PROTEIN"/>
    <property type="match status" value="1"/>
</dbReference>
<evidence type="ECO:0000313" key="2">
    <source>
        <dbReference type="Proteomes" id="UP001596432"/>
    </source>
</evidence>
<gene>
    <name evidence="1" type="ORF">ACFQMA_18485</name>
</gene>
<dbReference type="NCBIfam" id="NF033541">
    <property type="entry name" value="transpos_ISH3"/>
    <property type="match status" value="1"/>
</dbReference>
<reference evidence="1 2" key="1">
    <citation type="journal article" date="2019" name="Int. J. Syst. Evol. Microbiol.">
        <title>The Global Catalogue of Microorganisms (GCM) 10K type strain sequencing project: providing services to taxonomists for standard genome sequencing and annotation.</title>
        <authorList>
            <consortium name="The Broad Institute Genomics Platform"/>
            <consortium name="The Broad Institute Genome Sequencing Center for Infectious Disease"/>
            <person name="Wu L."/>
            <person name="Ma J."/>
        </authorList>
    </citation>
    <scope>NUCLEOTIDE SEQUENCE [LARGE SCALE GENOMIC DNA]</scope>
    <source>
        <strain evidence="1 2">XZYJT29</strain>
    </source>
</reference>
<protein>
    <submittedName>
        <fullName evidence="1">ISH3 family transposase</fullName>
    </submittedName>
</protein>
<dbReference type="PANTHER" id="PTHR33252">
    <property type="entry name" value="THIRD ORF IN TRANSPOSON ISC1160"/>
    <property type="match status" value="1"/>
</dbReference>
<sequence length="388" mass="44360">MFKTRQAASEISEDQVLNFLVNVLTEEFTLEFGGNADIDADTIFEVLVGACADGTSVSSVCKTSEESPHENTVLYHLREKFDLESVEGIGNTLLQNDVLETLPEAVEVVVDLHLRPYYGDEADTDGLYHSEAKRGTTAFHTYATLYARVRQKRYTLAVRRVVDGDTPSRVLAEFLGFLDGCDFRVTAVYLDREFYDSKCLTLLQAHNHAYVMPVVRWGQTIKQELSTGWSRVIDHDLTGTLDGHSWSVEFPVYIDCTYQQGRYDEHGVARHGYAADAPFIDSPRKARYHYSKRFGIEASYRLSEQSIATTSTQNPVVRLLYVVVSLLLQNVYRYLHWAYVATPRRGGRRLWQWSFKEFINMVRRAAWTALAVRRAVPANRPPDDRFER</sequence>
<dbReference type="Proteomes" id="UP001596432">
    <property type="component" value="Unassembled WGS sequence"/>
</dbReference>
<keyword evidence="2" id="KW-1185">Reference proteome</keyword>
<name>A0ABD5Y396_9EURY</name>
<evidence type="ECO:0000313" key="1">
    <source>
        <dbReference type="EMBL" id="MFC7141810.1"/>
    </source>
</evidence>
<dbReference type="RefSeq" id="WP_274322890.1">
    <property type="nucleotide sequence ID" value="NZ_CP118158.1"/>
</dbReference>
<accession>A0ABD5Y396</accession>
<organism evidence="1 2">
    <name type="scientific">Halosimplex aquaticum</name>
    <dbReference type="NCBI Taxonomy" id="3026162"/>
    <lineage>
        <taxon>Archaea</taxon>
        <taxon>Methanobacteriati</taxon>
        <taxon>Methanobacteriota</taxon>
        <taxon>Stenosarchaea group</taxon>
        <taxon>Halobacteria</taxon>
        <taxon>Halobacteriales</taxon>
        <taxon>Haloarculaceae</taxon>
        <taxon>Halosimplex</taxon>
    </lineage>
</organism>
<dbReference type="EMBL" id="JBHTAS010000001">
    <property type="protein sequence ID" value="MFC7141810.1"/>
    <property type="molecule type" value="Genomic_DNA"/>
</dbReference>
<proteinExistence type="predicted"/>